<dbReference type="PANTHER" id="PTHR11067">
    <property type="entry name" value="INOSINE TRIPHOSPHATE PYROPHOSPHATASE/HAM1 PROTEIN"/>
    <property type="match status" value="1"/>
</dbReference>
<evidence type="ECO:0000256" key="4">
    <source>
        <dbReference type="ARBA" id="ARBA00022801"/>
    </source>
</evidence>
<sequence>MKLSGSAIIVATQNKGKVKEFAHAFAKLGMDVKSMYDFEHLPDIVEDGATFFDNALIKAKAVGDRLGVPVLADDSGLCVDVLDGAPGVYSARYAGEGAGDAANNVKLLQELKDKLAGQEIQFDSTLVLPTDLTALSSARFVCSLVIYDPSKGTVYHTDGTAEGYIIDRVLGEGGFGYDPLFWVPQFGRTMGQLTTEEKQSISHRGHALAKLMKELAPDH</sequence>
<comment type="catalytic activity">
    <reaction evidence="7">
        <text>ITP + H2O = IMP + diphosphate + H(+)</text>
        <dbReference type="Rhea" id="RHEA:29399"/>
        <dbReference type="ChEBI" id="CHEBI:15377"/>
        <dbReference type="ChEBI" id="CHEBI:15378"/>
        <dbReference type="ChEBI" id="CHEBI:33019"/>
        <dbReference type="ChEBI" id="CHEBI:58053"/>
        <dbReference type="ChEBI" id="CHEBI:61402"/>
        <dbReference type="EC" id="3.6.1.66"/>
    </reaction>
</comment>
<comment type="caution">
    <text evidence="7">Lacks conserved residue(s) required for the propagation of feature annotation.</text>
</comment>
<comment type="cofactor">
    <cofactor evidence="7">
        <name>Mg(2+)</name>
        <dbReference type="ChEBI" id="CHEBI:18420"/>
    </cofactor>
    <text evidence="7">Binds 1 Mg(2+) ion per subunit.</text>
</comment>
<dbReference type="HAMAP" id="MF_01405">
    <property type="entry name" value="Non_canon_purine_NTPase"/>
    <property type="match status" value="1"/>
</dbReference>
<dbReference type="Pfam" id="PF01725">
    <property type="entry name" value="Ham1p_like"/>
    <property type="match status" value="2"/>
</dbReference>
<protein>
    <recommendedName>
        <fullName evidence="7">dITP/XTP pyrophosphatase</fullName>
        <ecNumber evidence="7">3.6.1.66</ecNumber>
    </recommendedName>
    <alternativeName>
        <fullName evidence="7">Non-canonical purine NTP pyrophosphatase</fullName>
    </alternativeName>
    <alternativeName>
        <fullName evidence="7">Non-standard purine NTP pyrophosphatase</fullName>
    </alternativeName>
    <alternativeName>
        <fullName evidence="7">Nucleoside-triphosphate diphosphatase</fullName>
    </alternativeName>
    <alternativeName>
        <fullName evidence="7">Nucleoside-triphosphate pyrophosphatase</fullName>
        <shortName evidence="7">NTPase</shortName>
    </alternativeName>
</protein>
<comment type="function">
    <text evidence="7">Pyrophosphatase that catalyzes the hydrolysis of nucleoside triphosphates to their monophosphate derivatives, with a high preference for the non-canonical purine nucleotides XTP (xanthosine triphosphate), dITP (deoxyinosine triphosphate) and ITP. Seems to function as a house-cleaning enzyme that removes non-canonical purine nucleotides from the nucleotide pool, thus preventing their incorporation into DNA/RNA and avoiding chromosomal lesions.</text>
</comment>
<keyword evidence="2 7" id="KW-0479">Metal-binding</keyword>
<dbReference type="InterPro" id="IPR002637">
    <property type="entry name" value="RdgB/HAM1"/>
</dbReference>
<evidence type="ECO:0000313" key="9">
    <source>
        <dbReference type="Proteomes" id="UP000640274"/>
    </source>
</evidence>
<dbReference type="InterPro" id="IPR020922">
    <property type="entry name" value="dITP/XTP_pyrophosphatase"/>
</dbReference>
<dbReference type="EMBL" id="JAELUP010000065">
    <property type="protein sequence ID" value="MBJ6362014.1"/>
    <property type="molecule type" value="Genomic_DNA"/>
</dbReference>
<keyword evidence="4 7" id="KW-0378">Hydrolase</keyword>
<keyword evidence="9" id="KW-1185">Reference proteome</keyword>
<keyword evidence="3 7" id="KW-0547">Nucleotide-binding</keyword>
<name>A0A934J5E1_9BACL</name>
<keyword evidence="6 7" id="KW-0546">Nucleotide metabolism</keyword>
<dbReference type="SUPFAM" id="SSF52972">
    <property type="entry name" value="ITPase-like"/>
    <property type="match status" value="1"/>
</dbReference>
<dbReference type="GO" id="GO:0000166">
    <property type="term" value="F:nucleotide binding"/>
    <property type="evidence" value="ECO:0007669"/>
    <property type="project" value="UniProtKB-KW"/>
</dbReference>
<feature type="binding site" evidence="7">
    <location>
        <position position="198"/>
    </location>
    <ligand>
        <name>substrate</name>
    </ligand>
</feature>
<evidence type="ECO:0000256" key="5">
    <source>
        <dbReference type="ARBA" id="ARBA00022842"/>
    </source>
</evidence>
<comment type="similarity">
    <text evidence="1 7">Belongs to the HAM1 NTPase family.</text>
</comment>
<dbReference type="GO" id="GO:0009117">
    <property type="term" value="P:nucleotide metabolic process"/>
    <property type="evidence" value="ECO:0007669"/>
    <property type="project" value="UniProtKB-KW"/>
</dbReference>
<dbReference type="GO" id="GO:0035870">
    <property type="term" value="F:dITP diphosphatase activity"/>
    <property type="evidence" value="ECO:0007669"/>
    <property type="project" value="UniProtKB-UniRule"/>
</dbReference>
<comment type="catalytic activity">
    <reaction evidence="7">
        <text>XTP + H2O = XMP + diphosphate + H(+)</text>
        <dbReference type="Rhea" id="RHEA:28610"/>
        <dbReference type="ChEBI" id="CHEBI:15377"/>
        <dbReference type="ChEBI" id="CHEBI:15378"/>
        <dbReference type="ChEBI" id="CHEBI:33019"/>
        <dbReference type="ChEBI" id="CHEBI:57464"/>
        <dbReference type="ChEBI" id="CHEBI:61314"/>
        <dbReference type="EC" id="3.6.1.66"/>
    </reaction>
</comment>
<evidence type="ECO:0000313" key="8">
    <source>
        <dbReference type="EMBL" id="MBJ6362014.1"/>
    </source>
</evidence>
<evidence type="ECO:0000256" key="1">
    <source>
        <dbReference type="ARBA" id="ARBA00008023"/>
    </source>
</evidence>
<dbReference type="GO" id="GO:0036220">
    <property type="term" value="F:ITP diphosphatase activity"/>
    <property type="evidence" value="ECO:0007669"/>
    <property type="project" value="UniProtKB-UniRule"/>
</dbReference>
<accession>A0A934J5E1</accession>
<feature type="binding site" evidence="7">
    <location>
        <position position="75"/>
    </location>
    <ligand>
        <name>substrate</name>
    </ligand>
</feature>
<comment type="catalytic activity">
    <reaction evidence="7">
        <text>dITP + H2O = dIMP + diphosphate + H(+)</text>
        <dbReference type="Rhea" id="RHEA:28342"/>
        <dbReference type="ChEBI" id="CHEBI:15377"/>
        <dbReference type="ChEBI" id="CHEBI:15378"/>
        <dbReference type="ChEBI" id="CHEBI:33019"/>
        <dbReference type="ChEBI" id="CHEBI:61194"/>
        <dbReference type="ChEBI" id="CHEBI:61382"/>
        <dbReference type="EC" id="3.6.1.66"/>
    </reaction>
</comment>
<feature type="binding site" evidence="7">
    <location>
        <position position="74"/>
    </location>
    <ligand>
        <name>Mg(2+)</name>
        <dbReference type="ChEBI" id="CHEBI:18420"/>
    </ligand>
</feature>
<reference evidence="8" key="1">
    <citation type="submission" date="2020-12" db="EMBL/GenBank/DDBJ databases">
        <authorList>
            <person name="Huq M.A."/>
        </authorList>
    </citation>
    <scope>NUCLEOTIDE SEQUENCE</scope>
    <source>
        <strain evidence="8">MAHUQ-46</strain>
    </source>
</reference>
<dbReference type="AlphaFoldDB" id="A0A934J5E1"/>
<dbReference type="InterPro" id="IPR029001">
    <property type="entry name" value="ITPase-like_fam"/>
</dbReference>
<dbReference type="GO" id="GO:0036222">
    <property type="term" value="F:XTP diphosphatase activity"/>
    <property type="evidence" value="ECO:0007669"/>
    <property type="project" value="UniProtKB-UniRule"/>
</dbReference>
<dbReference type="PANTHER" id="PTHR11067:SF9">
    <property type="entry name" value="INOSINE TRIPHOSPHATE PYROPHOSPHATASE"/>
    <property type="match status" value="1"/>
</dbReference>
<feature type="active site" description="Proton acceptor" evidence="7">
    <location>
        <position position="74"/>
    </location>
</feature>
<feature type="binding site" evidence="7">
    <location>
        <begin position="203"/>
        <end position="204"/>
    </location>
    <ligand>
        <name>substrate</name>
    </ligand>
</feature>
<feature type="binding site" evidence="7">
    <location>
        <begin position="12"/>
        <end position="17"/>
    </location>
    <ligand>
        <name>substrate</name>
    </ligand>
</feature>
<dbReference type="GO" id="GO:0009146">
    <property type="term" value="P:purine nucleoside triphosphate catabolic process"/>
    <property type="evidence" value="ECO:0007669"/>
    <property type="project" value="UniProtKB-UniRule"/>
</dbReference>
<organism evidence="8 9">
    <name type="scientific">Paenibacillus roseus</name>
    <dbReference type="NCBI Taxonomy" id="2798579"/>
    <lineage>
        <taxon>Bacteria</taxon>
        <taxon>Bacillati</taxon>
        <taxon>Bacillota</taxon>
        <taxon>Bacilli</taxon>
        <taxon>Bacillales</taxon>
        <taxon>Paenibacillaceae</taxon>
        <taxon>Paenibacillus</taxon>
    </lineage>
</organism>
<evidence type="ECO:0000256" key="7">
    <source>
        <dbReference type="HAMAP-Rule" id="MF_01405"/>
    </source>
</evidence>
<dbReference type="EC" id="3.6.1.66" evidence="7"/>
<keyword evidence="5 7" id="KW-0460">Magnesium</keyword>
<gene>
    <name evidence="8" type="ORF">JFN88_12135</name>
</gene>
<evidence type="ECO:0000256" key="2">
    <source>
        <dbReference type="ARBA" id="ARBA00022723"/>
    </source>
</evidence>
<dbReference type="RefSeq" id="WP_199019564.1">
    <property type="nucleotide sequence ID" value="NZ_JAELUP010000065.1"/>
</dbReference>
<comment type="caution">
    <text evidence="8">The sequence shown here is derived from an EMBL/GenBank/DDBJ whole genome shotgun (WGS) entry which is preliminary data.</text>
</comment>
<feature type="binding site" evidence="7">
    <location>
        <begin position="175"/>
        <end position="178"/>
    </location>
    <ligand>
        <name>substrate</name>
    </ligand>
</feature>
<dbReference type="GO" id="GO:0046872">
    <property type="term" value="F:metal ion binding"/>
    <property type="evidence" value="ECO:0007669"/>
    <property type="project" value="UniProtKB-KW"/>
</dbReference>
<evidence type="ECO:0000256" key="3">
    <source>
        <dbReference type="ARBA" id="ARBA00022741"/>
    </source>
</evidence>
<dbReference type="GO" id="GO:0005829">
    <property type="term" value="C:cytosol"/>
    <property type="evidence" value="ECO:0007669"/>
    <property type="project" value="TreeGrafter"/>
</dbReference>
<evidence type="ECO:0000256" key="6">
    <source>
        <dbReference type="ARBA" id="ARBA00023080"/>
    </source>
</evidence>
<proteinExistence type="inferred from homology"/>
<dbReference type="Gene3D" id="3.90.950.10">
    <property type="match status" value="1"/>
</dbReference>
<dbReference type="GO" id="GO:0017111">
    <property type="term" value="F:ribonucleoside triphosphate phosphatase activity"/>
    <property type="evidence" value="ECO:0007669"/>
    <property type="project" value="InterPro"/>
</dbReference>
<comment type="subunit">
    <text evidence="7">Homodimer.</text>
</comment>
<dbReference type="Proteomes" id="UP000640274">
    <property type="component" value="Unassembled WGS sequence"/>
</dbReference>
<dbReference type="CDD" id="cd00515">
    <property type="entry name" value="HAM1"/>
    <property type="match status" value="1"/>
</dbReference>